<dbReference type="AlphaFoldDB" id="A0A9N9J226"/>
<evidence type="ECO:0000313" key="1">
    <source>
        <dbReference type="EMBL" id="CAG8761418.1"/>
    </source>
</evidence>
<accession>A0A9N9J226</accession>
<gene>
    <name evidence="1" type="ORF">ALEPTO_LOCUS13689</name>
</gene>
<dbReference type="Proteomes" id="UP000789508">
    <property type="component" value="Unassembled WGS sequence"/>
</dbReference>
<protein>
    <submittedName>
        <fullName evidence="1">12531_t:CDS:1</fullName>
    </submittedName>
</protein>
<comment type="caution">
    <text evidence="1">The sequence shown here is derived from an EMBL/GenBank/DDBJ whole genome shotgun (WGS) entry which is preliminary data.</text>
</comment>
<dbReference type="EMBL" id="CAJVPS010046562">
    <property type="protein sequence ID" value="CAG8761418.1"/>
    <property type="molecule type" value="Genomic_DNA"/>
</dbReference>
<organism evidence="1 2">
    <name type="scientific">Ambispora leptoticha</name>
    <dbReference type="NCBI Taxonomy" id="144679"/>
    <lineage>
        <taxon>Eukaryota</taxon>
        <taxon>Fungi</taxon>
        <taxon>Fungi incertae sedis</taxon>
        <taxon>Mucoromycota</taxon>
        <taxon>Glomeromycotina</taxon>
        <taxon>Glomeromycetes</taxon>
        <taxon>Archaeosporales</taxon>
        <taxon>Ambisporaceae</taxon>
        <taxon>Ambispora</taxon>
    </lineage>
</organism>
<reference evidence="1" key="1">
    <citation type="submission" date="2021-06" db="EMBL/GenBank/DDBJ databases">
        <authorList>
            <person name="Kallberg Y."/>
            <person name="Tangrot J."/>
            <person name="Rosling A."/>
        </authorList>
    </citation>
    <scope>NUCLEOTIDE SEQUENCE</scope>
    <source>
        <strain evidence="1">FL130A</strain>
    </source>
</reference>
<feature type="non-terminal residue" evidence="1">
    <location>
        <position position="75"/>
    </location>
</feature>
<name>A0A9N9J226_9GLOM</name>
<proteinExistence type="predicted"/>
<keyword evidence="2" id="KW-1185">Reference proteome</keyword>
<feature type="non-terminal residue" evidence="1">
    <location>
        <position position="1"/>
    </location>
</feature>
<evidence type="ECO:0000313" key="2">
    <source>
        <dbReference type="Proteomes" id="UP000789508"/>
    </source>
</evidence>
<sequence length="75" mass="8968">ESLELYRVKTHCIKEELRRVTVCGYFVREFSGTYYFELKKLYQVGPYDHTILTADERYEDFELDEITGGLDHQLP</sequence>